<evidence type="ECO:0000313" key="3">
    <source>
        <dbReference type="Proteomes" id="UP000694410"/>
    </source>
</evidence>
<accession>A0A8C0U264</accession>
<feature type="compositionally biased region" description="Basic and acidic residues" evidence="1">
    <location>
        <begin position="61"/>
        <end position="74"/>
    </location>
</feature>
<name>A0A8C0U264_CYACU</name>
<dbReference type="AlphaFoldDB" id="A0A8C0U264"/>
<keyword evidence="3" id="KW-1185">Reference proteome</keyword>
<protein>
    <submittedName>
        <fullName evidence="2">Uncharacterized protein</fullName>
    </submittedName>
</protein>
<dbReference type="Ensembl" id="ENSCCET00000003862.1">
    <property type="protein sequence ID" value="ENSCCEP00000002324.1"/>
    <property type="gene ID" value="ENSCCEG00000002612.1"/>
</dbReference>
<sequence>MAHVHQGRGGDEDDLEDPKADVGDGEGLVVADVLAAGLLGVAHEVRLLVPPGGLGGCSQHQHPEDEEHGQPDFPHHCGVLVDLLKEVSQETPLPHFCSPGGVRSLES</sequence>
<evidence type="ECO:0000313" key="2">
    <source>
        <dbReference type="Ensembl" id="ENSCCEP00000002324.1"/>
    </source>
</evidence>
<reference evidence="2" key="1">
    <citation type="submission" date="2025-08" db="UniProtKB">
        <authorList>
            <consortium name="Ensembl"/>
        </authorList>
    </citation>
    <scope>IDENTIFICATION</scope>
</reference>
<feature type="region of interest" description="Disordered" evidence="1">
    <location>
        <begin position="1"/>
        <end position="24"/>
    </location>
</feature>
<proteinExistence type="predicted"/>
<evidence type="ECO:0000256" key="1">
    <source>
        <dbReference type="SAM" id="MobiDB-lite"/>
    </source>
</evidence>
<feature type="region of interest" description="Disordered" evidence="1">
    <location>
        <begin position="50"/>
        <end position="74"/>
    </location>
</feature>
<organism evidence="2 3">
    <name type="scientific">Cyanistes caeruleus</name>
    <name type="common">Eurasian blue tit</name>
    <name type="synonym">Parus caeruleus</name>
    <dbReference type="NCBI Taxonomy" id="156563"/>
    <lineage>
        <taxon>Eukaryota</taxon>
        <taxon>Metazoa</taxon>
        <taxon>Chordata</taxon>
        <taxon>Craniata</taxon>
        <taxon>Vertebrata</taxon>
        <taxon>Euteleostomi</taxon>
        <taxon>Archelosauria</taxon>
        <taxon>Archosauria</taxon>
        <taxon>Dinosauria</taxon>
        <taxon>Saurischia</taxon>
        <taxon>Theropoda</taxon>
        <taxon>Coelurosauria</taxon>
        <taxon>Aves</taxon>
        <taxon>Neognathae</taxon>
        <taxon>Neoaves</taxon>
        <taxon>Telluraves</taxon>
        <taxon>Australaves</taxon>
        <taxon>Passeriformes</taxon>
        <taxon>Paridae</taxon>
        <taxon>Cyanistes</taxon>
    </lineage>
</organism>
<dbReference type="Proteomes" id="UP000694410">
    <property type="component" value="Unplaced"/>
</dbReference>
<reference evidence="2" key="2">
    <citation type="submission" date="2025-09" db="UniProtKB">
        <authorList>
            <consortium name="Ensembl"/>
        </authorList>
    </citation>
    <scope>IDENTIFICATION</scope>
</reference>